<keyword evidence="1" id="KW-0812">Transmembrane</keyword>
<dbReference type="RefSeq" id="WP_266150820.1">
    <property type="nucleotide sequence ID" value="NZ_CP064028.1"/>
</dbReference>
<gene>
    <name evidence="2" type="ORF">ACFO5W_06810</name>
</gene>
<feature type="transmembrane region" description="Helical" evidence="1">
    <location>
        <begin position="27"/>
        <end position="51"/>
    </location>
</feature>
<dbReference type="Proteomes" id="UP001595961">
    <property type="component" value="Unassembled WGS sequence"/>
</dbReference>
<keyword evidence="1" id="KW-0472">Membrane</keyword>
<dbReference type="EMBL" id="JBHSGA010000011">
    <property type="protein sequence ID" value="MFC4526347.1"/>
    <property type="molecule type" value="Genomic_DNA"/>
</dbReference>
<sequence>MDVKYQYLCDTAYFKVVIDRQYRQGPWLLRLPIQFGLIGVGCAIFFLGLWGMSDPRIVLLIVLICGVFAASGVWATKFGIMMKFRRRQGFGTEAVTLLSEVGVGVGGIEHHTVMPWSAYPRAVRFPDGILLKRPGGIRWLPDSGITFGSVADATALVASKTSLRSMG</sequence>
<name>A0ABV9C0Q6_9GAMM</name>
<protein>
    <recommendedName>
        <fullName evidence="4">YcxB family protein</fullName>
    </recommendedName>
</protein>
<evidence type="ECO:0008006" key="4">
    <source>
        <dbReference type="Google" id="ProtNLM"/>
    </source>
</evidence>
<organism evidence="2 3">
    <name type="scientific">Dyella halodurans</name>
    <dbReference type="NCBI Taxonomy" id="1920171"/>
    <lineage>
        <taxon>Bacteria</taxon>
        <taxon>Pseudomonadati</taxon>
        <taxon>Pseudomonadota</taxon>
        <taxon>Gammaproteobacteria</taxon>
        <taxon>Lysobacterales</taxon>
        <taxon>Rhodanobacteraceae</taxon>
        <taxon>Dyella</taxon>
    </lineage>
</organism>
<feature type="transmembrane region" description="Helical" evidence="1">
    <location>
        <begin position="57"/>
        <end position="80"/>
    </location>
</feature>
<evidence type="ECO:0000313" key="3">
    <source>
        <dbReference type="Proteomes" id="UP001595961"/>
    </source>
</evidence>
<keyword evidence="3" id="KW-1185">Reference proteome</keyword>
<reference evidence="3" key="1">
    <citation type="journal article" date="2019" name="Int. J. Syst. Evol. Microbiol.">
        <title>The Global Catalogue of Microorganisms (GCM) 10K type strain sequencing project: providing services to taxonomists for standard genome sequencing and annotation.</title>
        <authorList>
            <consortium name="The Broad Institute Genomics Platform"/>
            <consortium name="The Broad Institute Genome Sequencing Center for Infectious Disease"/>
            <person name="Wu L."/>
            <person name="Ma J."/>
        </authorList>
    </citation>
    <scope>NUCLEOTIDE SEQUENCE [LARGE SCALE GENOMIC DNA]</scope>
    <source>
        <strain evidence="3">CCM 4481</strain>
    </source>
</reference>
<keyword evidence="1" id="KW-1133">Transmembrane helix</keyword>
<comment type="caution">
    <text evidence="2">The sequence shown here is derived from an EMBL/GenBank/DDBJ whole genome shotgun (WGS) entry which is preliminary data.</text>
</comment>
<proteinExistence type="predicted"/>
<evidence type="ECO:0000313" key="2">
    <source>
        <dbReference type="EMBL" id="MFC4526347.1"/>
    </source>
</evidence>
<evidence type="ECO:0000256" key="1">
    <source>
        <dbReference type="SAM" id="Phobius"/>
    </source>
</evidence>
<accession>A0ABV9C0Q6</accession>